<gene>
    <name evidence="1" type="ORF">K1T71_006735</name>
</gene>
<sequence length="746" mass="86108">MPIKKLPHEVQCILRASCQMNTFSKAVEELVFNSLDAGSTSIAIRVNVQEGAIQVIDNGCGIRHSDIWSIGQRHMTSNYVDVLTLKTAPDKYGLRGEALANIIAVSRIVNIVSRLAEKDETWIKNFSDGREKKIAITSVRPSKGTTVEIKGFLYNLNIRKNMINNIDELQNLRTFLEQLSLVHSNVSLSLRDDAKNEILFQIHKKRDIYQTLLNLFNIKENNVQELSVEKNKYKVKGYIGKNDDVGKHWIYLNGKFVTSNSKLYKIVNDHLSKSRSNQTKMKLKSKVINDDENYVFTNKIPFYFIFISCPCLDYDINHTLNQPLLEFNDWNKINILLEKLIKFYIGDINLKPVKNPNNIINIFKERNTRDQVNKIIQKVLGNRSDKPCITKMQNGIKGPKQDNSYNEDQYFDKINKDRLEDVPTVNFGFDIRDRLRFLPKGMSQIFENCNTKTACDYNFDEDYFHDSIYDNFANDVQINTEIYEPMVQNLKETATKTIEKFSIKLVQDNASLKFSGQHLKDAKILGQVDGKFIAAIIDGFCTRSYEIPKFLVLFDQHAVHERIRLERNLSDYVSNNQWVSVPVEKLTLVLSKDEIISLHNYKEKFEQLGLQWTILDDTSIEVDTIPQAILSKHPRQFEKVIKAVKGLIAEEVNMIKMQRGCISLYPKSIMDLVFSESCRYAIKFGDNLSKADCEELLSNLSDCKTPFQCAHGRPVMAVVMNYSNNSALRYKINPETLRRFKKLDRK</sequence>
<reference evidence="1 2" key="1">
    <citation type="journal article" date="2021" name="Front. Genet.">
        <title>Chromosome-Level Genome Assembly Reveals Significant Gene Expansion in the Toll and IMD Signaling Pathways of Dendrolimus kikuchii.</title>
        <authorList>
            <person name="Zhou J."/>
            <person name="Wu P."/>
            <person name="Xiong Z."/>
            <person name="Liu N."/>
            <person name="Zhao N."/>
            <person name="Ji M."/>
            <person name="Qiu Y."/>
            <person name="Yang B."/>
        </authorList>
    </citation>
    <scope>NUCLEOTIDE SEQUENCE [LARGE SCALE GENOMIC DNA]</scope>
    <source>
        <strain evidence="1">Ann1</strain>
    </source>
</reference>
<keyword evidence="2" id="KW-1185">Reference proteome</keyword>
<accession>A0ACC1D393</accession>
<dbReference type="EMBL" id="CM034397">
    <property type="protein sequence ID" value="KAJ0177862.1"/>
    <property type="molecule type" value="Genomic_DNA"/>
</dbReference>
<name>A0ACC1D393_9NEOP</name>
<proteinExistence type="predicted"/>
<comment type="caution">
    <text evidence="1">The sequence shown here is derived from an EMBL/GenBank/DDBJ whole genome shotgun (WGS) entry which is preliminary data.</text>
</comment>
<protein>
    <submittedName>
        <fullName evidence="1">Uncharacterized protein</fullName>
    </submittedName>
</protein>
<evidence type="ECO:0000313" key="1">
    <source>
        <dbReference type="EMBL" id="KAJ0177862.1"/>
    </source>
</evidence>
<evidence type="ECO:0000313" key="2">
    <source>
        <dbReference type="Proteomes" id="UP000824533"/>
    </source>
</evidence>
<dbReference type="Proteomes" id="UP000824533">
    <property type="component" value="Linkage Group LG11"/>
</dbReference>
<organism evidence="1 2">
    <name type="scientific">Dendrolimus kikuchii</name>
    <dbReference type="NCBI Taxonomy" id="765133"/>
    <lineage>
        <taxon>Eukaryota</taxon>
        <taxon>Metazoa</taxon>
        <taxon>Ecdysozoa</taxon>
        <taxon>Arthropoda</taxon>
        <taxon>Hexapoda</taxon>
        <taxon>Insecta</taxon>
        <taxon>Pterygota</taxon>
        <taxon>Neoptera</taxon>
        <taxon>Endopterygota</taxon>
        <taxon>Lepidoptera</taxon>
        <taxon>Glossata</taxon>
        <taxon>Ditrysia</taxon>
        <taxon>Bombycoidea</taxon>
        <taxon>Lasiocampidae</taxon>
        <taxon>Dendrolimus</taxon>
    </lineage>
</organism>